<evidence type="ECO:0000313" key="2">
    <source>
        <dbReference type="WBParaSite" id="nRc.2.0.1.t39053-RA"/>
    </source>
</evidence>
<proteinExistence type="predicted"/>
<name>A0A915KLZ1_ROMCU</name>
<sequence>MFPKVLALYVSIRNPLGKLTSYEKAFDYYDEMYMRIVMGGLRFDDSAYIIGRSLGGIASRYNLLPLTKCPDDLDHKYNDSQSWHKLEYTLRKFMDENAENRIEYRVMLDYPNKKKFGFPASNRPEYLRLNIRFFNSTELVIEHDLDLKNRRCTAEQPDTSDSWNENACVCNFRLTTIDKHIV</sequence>
<dbReference type="Proteomes" id="UP000887565">
    <property type="component" value="Unplaced"/>
</dbReference>
<dbReference type="AlphaFoldDB" id="A0A915KLZ1"/>
<reference evidence="2" key="1">
    <citation type="submission" date="2022-11" db="UniProtKB">
        <authorList>
            <consortium name="WormBaseParasite"/>
        </authorList>
    </citation>
    <scope>IDENTIFICATION</scope>
</reference>
<keyword evidence="1" id="KW-1185">Reference proteome</keyword>
<protein>
    <submittedName>
        <fullName evidence="2">Uncharacterized protein</fullName>
    </submittedName>
</protein>
<organism evidence="1 2">
    <name type="scientific">Romanomermis culicivorax</name>
    <name type="common">Nematode worm</name>
    <dbReference type="NCBI Taxonomy" id="13658"/>
    <lineage>
        <taxon>Eukaryota</taxon>
        <taxon>Metazoa</taxon>
        <taxon>Ecdysozoa</taxon>
        <taxon>Nematoda</taxon>
        <taxon>Enoplea</taxon>
        <taxon>Dorylaimia</taxon>
        <taxon>Mermithida</taxon>
        <taxon>Mermithoidea</taxon>
        <taxon>Mermithidae</taxon>
        <taxon>Romanomermis</taxon>
    </lineage>
</organism>
<evidence type="ECO:0000313" key="1">
    <source>
        <dbReference type="Proteomes" id="UP000887565"/>
    </source>
</evidence>
<accession>A0A915KLZ1</accession>
<dbReference type="WBParaSite" id="nRc.2.0.1.t39053-RA">
    <property type="protein sequence ID" value="nRc.2.0.1.t39053-RA"/>
    <property type="gene ID" value="nRc.2.0.1.g39053"/>
</dbReference>